<dbReference type="InterPro" id="IPR019410">
    <property type="entry name" value="Methyltransf_16"/>
</dbReference>
<dbReference type="Proteomes" id="UP000603453">
    <property type="component" value="Unassembled WGS sequence"/>
</dbReference>
<dbReference type="Gene3D" id="3.40.50.150">
    <property type="entry name" value="Vaccinia Virus protein VP39"/>
    <property type="match status" value="1"/>
</dbReference>
<proteinExistence type="predicted"/>
<dbReference type="EMBL" id="JAEPRD010000036">
    <property type="protein sequence ID" value="KAG2205497.1"/>
    <property type="molecule type" value="Genomic_DNA"/>
</dbReference>
<accession>A0A8H7R806</accession>
<dbReference type="SUPFAM" id="SSF53335">
    <property type="entry name" value="S-adenosyl-L-methionine-dependent methyltransferases"/>
    <property type="match status" value="1"/>
</dbReference>
<organism evidence="1 2">
    <name type="scientific">Mucor saturninus</name>
    <dbReference type="NCBI Taxonomy" id="64648"/>
    <lineage>
        <taxon>Eukaryota</taxon>
        <taxon>Fungi</taxon>
        <taxon>Fungi incertae sedis</taxon>
        <taxon>Mucoromycota</taxon>
        <taxon>Mucoromycotina</taxon>
        <taxon>Mucoromycetes</taxon>
        <taxon>Mucorales</taxon>
        <taxon>Mucorineae</taxon>
        <taxon>Mucoraceae</taxon>
        <taxon>Mucor</taxon>
    </lineage>
</organism>
<reference evidence="1" key="1">
    <citation type="submission" date="2020-12" db="EMBL/GenBank/DDBJ databases">
        <title>Metabolic potential, ecology and presence of endohyphal bacteria is reflected in genomic diversity of Mucoromycotina.</title>
        <authorList>
            <person name="Muszewska A."/>
            <person name="Okrasinska A."/>
            <person name="Steczkiewicz K."/>
            <person name="Drgas O."/>
            <person name="Orlowska M."/>
            <person name="Perlinska-Lenart U."/>
            <person name="Aleksandrzak-Piekarczyk T."/>
            <person name="Szatraj K."/>
            <person name="Zielenkiewicz U."/>
            <person name="Pilsyk S."/>
            <person name="Malc E."/>
            <person name="Mieczkowski P."/>
            <person name="Kruszewska J.S."/>
            <person name="Biernat P."/>
            <person name="Pawlowska J."/>
        </authorList>
    </citation>
    <scope>NUCLEOTIDE SEQUENCE</scope>
    <source>
        <strain evidence="1">WA0000017839</strain>
    </source>
</reference>
<evidence type="ECO:0000313" key="1">
    <source>
        <dbReference type="EMBL" id="KAG2205497.1"/>
    </source>
</evidence>
<comment type="caution">
    <text evidence="1">The sequence shown here is derived from an EMBL/GenBank/DDBJ whole genome shotgun (WGS) entry which is preliminary data.</text>
</comment>
<keyword evidence="2" id="KW-1185">Reference proteome</keyword>
<sequence length="423" mass="48808">MKTCQRSFNAGNEVIEDYYNTLQRYSTLYRILLSRAYSTETTFNQWNRIDLKLVNELGLTLTHLQKKNCWLEIDCHLLVEKNGHFSTCTEYQIACRPLQHDAWEFNSNSDIAGFHHDSEGDFEYMIFNIDEAFVSDPQQHYYIQIFPTCKPQQIIQAFPLVIGPIAIEDQQTTVLHSNQWCDNRVLSQGIFHACCVQEHTFLVIKENWELGTPGKMWDSALVLSQMFSDKIKSDPTRFKNHRILDLSAGTGCVGLLMAKLYKEIYGENKEYLPQITMTDLPHALDLIYQNRATNHLEGYTEIQALTWGNYDDVKTLLLKGPIDIIIASDVLYEPSSFSKLVQTLDWLSAAVKNIDIFLGYKRRGLSREDEQSFFQICAEKFHINILPIQPDNKLITNEGWIVGGGFSNIFKETGVNIYQLVRK</sequence>
<protein>
    <submittedName>
        <fullName evidence="1">Uncharacterized protein</fullName>
    </submittedName>
</protein>
<name>A0A8H7R806_9FUNG</name>
<dbReference type="AlphaFoldDB" id="A0A8H7R806"/>
<evidence type="ECO:0000313" key="2">
    <source>
        <dbReference type="Proteomes" id="UP000603453"/>
    </source>
</evidence>
<dbReference type="Pfam" id="PF10294">
    <property type="entry name" value="Methyltransf_16"/>
    <property type="match status" value="1"/>
</dbReference>
<dbReference type="PANTHER" id="PTHR14614">
    <property type="entry name" value="HEPATOCELLULAR CARCINOMA-ASSOCIATED ANTIGEN"/>
    <property type="match status" value="1"/>
</dbReference>
<dbReference type="OrthoDB" id="407325at2759"/>
<gene>
    <name evidence="1" type="ORF">INT47_005871</name>
</gene>
<dbReference type="InterPro" id="IPR029063">
    <property type="entry name" value="SAM-dependent_MTases_sf"/>
</dbReference>